<gene>
    <name evidence="7" type="ORF">BO72DRAFT_527207</name>
</gene>
<feature type="region of interest" description="Disordered" evidence="5">
    <location>
        <begin position="132"/>
        <end position="164"/>
    </location>
</feature>
<evidence type="ECO:0000256" key="4">
    <source>
        <dbReference type="ARBA" id="ARBA00023242"/>
    </source>
</evidence>
<dbReference type="PROSITE" id="PS00463">
    <property type="entry name" value="ZN2_CY6_FUNGAL_1"/>
    <property type="match status" value="1"/>
</dbReference>
<dbReference type="SUPFAM" id="SSF57701">
    <property type="entry name" value="Zn2/Cys6 DNA-binding domain"/>
    <property type="match status" value="1"/>
</dbReference>
<dbReference type="AlphaFoldDB" id="A0A8G1RRE8"/>
<dbReference type="GeneID" id="63867426"/>
<feature type="compositionally biased region" description="Polar residues" evidence="5">
    <location>
        <begin position="45"/>
        <end position="72"/>
    </location>
</feature>
<dbReference type="PROSITE" id="PS50048">
    <property type="entry name" value="ZN2_CY6_FUNGAL_2"/>
    <property type="match status" value="1"/>
</dbReference>
<reference evidence="7 8" key="1">
    <citation type="submission" date="2018-02" db="EMBL/GenBank/DDBJ databases">
        <title>The genomes of Aspergillus section Nigri reveals drivers in fungal speciation.</title>
        <authorList>
            <consortium name="DOE Joint Genome Institute"/>
            <person name="Vesth T.C."/>
            <person name="Nybo J."/>
            <person name="Theobald S."/>
            <person name="Brandl J."/>
            <person name="Frisvad J.C."/>
            <person name="Nielsen K.F."/>
            <person name="Lyhne E.K."/>
            <person name="Kogle M.E."/>
            <person name="Kuo A."/>
            <person name="Riley R."/>
            <person name="Clum A."/>
            <person name="Nolan M."/>
            <person name="Lipzen A."/>
            <person name="Salamov A."/>
            <person name="Henrissat B."/>
            <person name="Wiebenga A."/>
            <person name="De vries R.P."/>
            <person name="Grigoriev I.V."/>
            <person name="Mortensen U.H."/>
            <person name="Andersen M.R."/>
            <person name="Baker S.E."/>
        </authorList>
    </citation>
    <scope>NUCLEOTIDE SEQUENCE [LARGE SCALE GENOMIC DNA]</scope>
    <source>
        <strain evidence="7 8">CBS 313.89</strain>
    </source>
</reference>
<keyword evidence="4" id="KW-0539">Nucleus</keyword>
<name>A0A8G1RRE8_9EURO</name>
<dbReference type="OrthoDB" id="4222821at2759"/>
<feature type="region of interest" description="Disordered" evidence="5">
    <location>
        <begin position="45"/>
        <end position="91"/>
    </location>
</feature>
<dbReference type="Pfam" id="PF00172">
    <property type="entry name" value="Zn_clus"/>
    <property type="match status" value="1"/>
</dbReference>
<organism evidence="7 8">
    <name type="scientific">Aspergillus fijiensis CBS 313.89</name>
    <dbReference type="NCBI Taxonomy" id="1448319"/>
    <lineage>
        <taxon>Eukaryota</taxon>
        <taxon>Fungi</taxon>
        <taxon>Dikarya</taxon>
        <taxon>Ascomycota</taxon>
        <taxon>Pezizomycotina</taxon>
        <taxon>Eurotiomycetes</taxon>
        <taxon>Eurotiomycetidae</taxon>
        <taxon>Eurotiales</taxon>
        <taxon>Aspergillaceae</taxon>
        <taxon>Aspergillus</taxon>
    </lineage>
</organism>
<dbReference type="CDD" id="cd00067">
    <property type="entry name" value="GAL4"/>
    <property type="match status" value="1"/>
</dbReference>
<dbReference type="InterPro" id="IPR001138">
    <property type="entry name" value="Zn2Cys6_DnaBD"/>
</dbReference>
<dbReference type="Gene3D" id="4.10.240.10">
    <property type="entry name" value="Zn(2)-C6 fungal-type DNA-binding domain"/>
    <property type="match status" value="1"/>
</dbReference>
<dbReference type="SMART" id="SM00066">
    <property type="entry name" value="GAL4"/>
    <property type="match status" value="1"/>
</dbReference>
<keyword evidence="1" id="KW-0805">Transcription regulation</keyword>
<keyword evidence="8" id="KW-1185">Reference proteome</keyword>
<accession>A0A8G1RRE8</accession>
<proteinExistence type="predicted"/>
<evidence type="ECO:0000259" key="6">
    <source>
        <dbReference type="PROSITE" id="PS50048"/>
    </source>
</evidence>
<evidence type="ECO:0000256" key="2">
    <source>
        <dbReference type="ARBA" id="ARBA00023125"/>
    </source>
</evidence>
<dbReference type="GO" id="GO:0000981">
    <property type="term" value="F:DNA-binding transcription factor activity, RNA polymerase II-specific"/>
    <property type="evidence" value="ECO:0007669"/>
    <property type="project" value="InterPro"/>
</dbReference>
<dbReference type="VEuPathDB" id="FungiDB:BO72DRAFT_527207"/>
<dbReference type="Proteomes" id="UP000249789">
    <property type="component" value="Unassembled WGS sequence"/>
</dbReference>
<evidence type="ECO:0000256" key="1">
    <source>
        <dbReference type="ARBA" id="ARBA00023015"/>
    </source>
</evidence>
<dbReference type="RefSeq" id="XP_040802105.1">
    <property type="nucleotide sequence ID" value="XM_040950091.1"/>
</dbReference>
<dbReference type="InterPro" id="IPR036864">
    <property type="entry name" value="Zn2-C6_fun-type_DNA-bd_sf"/>
</dbReference>
<protein>
    <recommendedName>
        <fullName evidence="6">Zn(2)-C6 fungal-type domain-containing protein</fullName>
    </recommendedName>
</protein>
<keyword evidence="3" id="KW-0804">Transcription</keyword>
<evidence type="ECO:0000256" key="5">
    <source>
        <dbReference type="SAM" id="MobiDB-lite"/>
    </source>
</evidence>
<evidence type="ECO:0000313" key="8">
    <source>
        <dbReference type="Proteomes" id="UP000249789"/>
    </source>
</evidence>
<sequence length="468" mass="50308">MSDSNNPPKRAACDRCRTQKLRCVRAPGHPADSCIRCIRSQMECVTSSSKRPGRPRNSTTASRQTTGSTRSKCNNDDMHSPRNPSPSLPTVDLHALTSVDDWFNLELLDADYEMSHAPWNSIDVGLPIDGSATIQTMSSPSTPPDGPSSAALLNDPMTDTSPTEHLPLLQLEPIDPGLLPLFGDQLPPPTFDHGLHLSVLQRELSKQLFTLRSMPWDMTKAMWLTCLHEAGGCESSTKPSPPDLQITTTNPLAKIAHTAADFAYFLRSIQASPSSEITNSHHLATKTPASSNTATALAFTHPRLSIADLLTILSCHLLTISIYDAIFGHFIEQVRLNPTALTLATQAAPKLFLGGIAVPPGLGMLSHLLYCLTGSQLRPIEMLLGLPEEFCLSLPRTGLDDTQQKPEGLFSGPSGQLLFSTLMQVELDAGNAGAAEVLAGLSIFGNFHRSPGLQAAKCLLRGGCCPPS</sequence>
<feature type="domain" description="Zn(2)-C6 fungal-type" evidence="6">
    <location>
        <begin position="12"/>
        <end position="46"/>
    </location>
</feature>
<evidence type="ECO:0000313" key="7">
    <source>
        <dbReference type="EMBL" id="RAK78095.1"/>
    </source>
</evidence>
<evidence type="ECO:0000256" key="3">
    <source>
        <dbReference type="ARBA" id="ARBA00023163"/>
    </source>
</evidence>
<dbReference type="GO" id="GO:0003677">
    <property type="term" value="F:DNA binding"/>
    <property type="evidence" value="ECO:0007669"/>
    <property type="project" value="UniProtKB-KW"/>
</dbReference>
<dbReference type="GO" id="GO:0008270">
    <property type="term" value="F:zinc ion binding"/>
    <property type="evidence" value="ECO:0007669"/>
    <property type="project" value="InterPro"/>
</dbReference>
<dbReference type="EMBL" id="KZ824639">
    <property type="protein sequence ID" value="RAK78095.1"/>
    <property type="molecule type" value="Genomic_DNA"/>
</dbReference>
<keyword evidence="2" id="KW-0238">DNA-binding</keyword>